<reference evidence="2 3" key="1">
    <citation type="submission" date="2014-08" db="EMBL/GenBank/DDBJ databases">
        <title>Genomic and Phenotypic Diversity of Colwellia psychrerythraea strains from Disparate Marine Basins.</title>
        <authorList>
            <person name="Techtmann S.M."/>
            <person name="Stelling S.C."/>
            <person name="Utturkar S.M."/>
            <person name="Alshibli N."/>
            <person name="Harris A."/>
            <person name="Brown S.D."/>
            <person name="Hazen T.C."/>
        </authorList>
    </citation>
    <scope>NUCLEOTIDE SEQUENCE [LARGE SCALE GENOMIC DNA]</scope>
    <source>
        <strain evidence="2 3">GAB14E</strain>
    </source>
</reference>
<name>A0A099L1V8_COLPS</name>
<dbReference type="InterPro" id="IPR036298">
    <property type="entry name" value="Chalcone_isomerase_sf"/>
</dbReference>
<dbReference type="Proteomes" id="UP000029868">
    <property type="component" value="Unassembled WGS sequence"/>
</dbReference>
<dbReference type="GO" id="GO:0016872">
    <property type="term" value="F:intramolecular lyase activity"/>
    <property type="evidence" value="ECO:0007669"/>
    <property type="project" value="InterPro"/>
</dbReference>
<evidence type="ECO:0000313" key="3">
    <source>
        <dbReference type="Proteomes" id="UP000029868"/>
    </source>
</evidence>
<dbReference type="Pfam" id="PF16036">
    <property type="entry name" value="Chalcone_3"/>
    <property type="match status" value="1"/>
</dbReference>
<feature type="domain" description="Chalcone isomerase" evidence="1">
    <location>
        <begin position="21"/>
        <end position="193"/>
    </location>
</feature>
<protein>
    <recommendedName>
        <fullName evidence="1">Chalcone isomerase domain-containing protein</fullName>
    </recommendedName>
</protein>
<dbReference type="OrthoDB" id="270742at2"/>
<organism evidence="2 3">
    <name type="scientific">Colwellia psychrerythraea</name>
    <name type="common">Vibrio psychroerythus</name>
    <dbReference type="NCBI Taxonomy" id="28229"/>
    <lineage>
        <taxon>Bacteria</taxon>
        <taxon>Pseudomonadati</taxon>
        <taxon>Pseudomonadota</taxon>
        <taxon>Gammaproteobacteria</taxon>
        <taxon>Alteromonadales</taxon>
        <taxon>Colwelliaceae</taxon>
        <taxon>Colwellia</taxon>
    </lineage>
</organism>
<dbReference type="RefSeq" id="WP_033080633.1">
    <property type="nucleotide sequence ID" value="NZ_JQEC01000004.1"/>
</dbReference>
<dbReference type="InterPro" id="IPR016088">
    <property type="entry name" value="Chalcone_isomerase_3-sand"/>
</dbReference>
<sequence length="194" mass="21734">MKLLFNLVVTIIFSTVINVEAKTLGDVYISESIKFDDKILLAQGAGVRSRFFIDLYVASLFSEPDINSKRLSATDSYEVLNGQSLKAIRLNIVSGLISSEKMLVSIEEGFQLATNENSKEIDIYITEFVSVFDQPIEKKDQFTFISEPGVGVHVLKNNVRLTSINNEAFRRALLSIWLGTSPVDKSLKRDMFGK</sequence>
<dbReference type="Gene3D" id="3.50.70.10">
    <property type="match status" value="1"/>
</dbReference>
<dbReference type="InterPro" id="IPR016087">
    <property type="entry name" value="Chalcone_isomerase"/>
</dbReference>
<evidence type="ECO:0000313" key="2">
    <source>
        <dbReference type="EMBL" id="KGJ96841.1"/>
    </source>
</evidence>
<proteinExistence type="predicted"/>
<gene>
    <name evidence="2" type="ORF">GAB14E_1309</name>
</gene>
<dbReference type="EMBL" id="JQEC01000004">
    <property type="protein sequence ID" value="KGJ96841.1"/>
    <property type="molecule type" value="Genomic_DNA"/>
</dbReference>
<accession>A0A099L1V8</accession>
<comment type="caution">
    <text evidence="2">The sequence shown here is derived from an EMBL/GenBank/DDBJ whole genome shotgun (WGS) entry which is preliminary data.</text>
</comment>
<evidence type="ECO:0000259" key="1">
    <source>
        <dbReference type="Pfam" id="PF16036"/>
    </source>
</evidence>
<dbReference type="AlphaFoldDB" id="A0A099L1V8"/>
<dbReference type="PATRIC" id="fig|28229.3.peg.466"/>
<dbReference type="SUPFAM" id="SSF54626">
    <property type="entry name" value="Chalcone isomerase"/>
    <property type="match status" value="1"/>
</dbReference>